<proteinExistence type="inferred from homology"/>
<feature type="domain" description="Cell envelope-related transcriptional attenuator" evidence="3">
    <location>
        <begin position="150"/>
        <end position="312"/>
    </location>
</feature>
<protein>
    <recommendedName>
        <fullName evidence="3">Cell envelope-related transcriptional attenuator domain-containing protein</fullName>
    </recommendedName>
</protein>
<dbReference type="PANTHER" id="PTHR33392">
    <property type="entry name" value="POLYISOPRENYL-TEICHOIC ACID--PEPTIDOGLYCAN TEICHOIC ACID TRANSFERASE TAGU"/>
    <property type="match status" value="1"/>
</dbReference>
<evidence type="ECO:0000256" key="2">
    <source>
        <dbReference type="SAM" id="MobiDB-lite"/>
    </source>
</evidence>
<dbReference type="NCBIfam" id="TIGR00350">
    <property type="entry name" value="lytR_cpsA_psr"/>
    <property type="match status" value="1"/>
</dbReference>
<dbReference type="PANTHER" id="PTHR33392:SF6">
    <property type="entry name" value="POLYISOPRENYL-TEICHOIC ACID--PEPTIDOGLYCAN TEICHOIC ACID TRANSFERASE TAGU"/>
    <property type="match status" value="1"/>
</dbReference>
<dbReference type="InterPro" id="IPR050922">
    <property type="entry name" value="LytR/CpsA/Psr_CW_biosynth"/>
</dbReference>
<evidence type="ECO:0000259" key="3">
    <source>
        <dbReference type="Pfam" id="PF03816"/>
    </source>
</evidence>
<feature type="region of interest" description="Disordered" evidence="2">
    <location>
        <begin position="46"/>
        <end position="76"/>
    </location>
</feature>
<comment type="similarity">
    <text evidence="1">Belongs to the LytR/CpsA/Psr (LCP) family.</text>
</comment>
<gene>
    <name evidence="4" type="ORF">CUN49_05990</name>
</gene>
<evidence type="ECO:0000256" key="1">
    <source>
        <dbReference type="ARBA" id="ARBA00006068"/>
    </source>
</evidence>
<organism evidence="4 5">
    <name type="scientific">Candidatus Thermofonsia Clade 1 bacterium</name>
    <dbReference type="NCBI Taxonomy" id="2364210"/>
    <lineage>
        <taxon>Bacteria</taxon>
        <taxon>Bacillati</taxon>
        <taxon>Chloroflexota</taxon>
        <taxon>Candidatus Thermofontia</taxon>
        <taxon>Candidatus Thermofonsia Clade 1</taxon>
    </lineage>
</organism>
<accession>A0A2M8PFK1</accession>
<feature type="compositionally biased region" description="Low complexity" evidence="2">
    <location>
        <begin position="47"/>
        <end position="76"/>
    </location>
</feature>
<reference evidence="4 5" key="1">
    <citation type="submission" date="2017-11" db="EMBL/GenBank/DDBJ databases">
        <title>Evolution of Phototrophy in the Chloroflexi Phylum Driven by Horizontal Gene Transfer.</title>
        <authorList>
            <person name="Ward L.M."/>
            <person name="Hemp J."/>
            <person name="Shih P.M."/>
            <person name="Mcglynn S.E."/>
            <person name="Fischer W."/>
        </authorList>
    </citation>
    <scope>NUCLEOTIDE SEQUENCE [LARGE SCALE GENOMIC DNA]</scope>
    <source>
        <strain evidence="4">JP3_13</strain>
    </source>
</reference>
<feature type="region of interest" description="Disordered" evidence="2">
    <location>
        <begin position="88"/>
        <end position="108"/>
    </location>
</feature>
<evidence type="ECO:0000313" key="4">
    <source>
        <dbReference type="EMBL" id="PJF36325.1"/>
    </source>
</evidence>
<dbReference type="Pfam" id="PF03816">
    <property type="entry name" value="LytR_cpsA_psr"/>
    <property type="match status" value="1"/>
</dbReference>
<sequence length="507" mass="55885">MQQQASDQALQLERAAGTRAALQLTLAAPTATFAITRLAPTLPPTWTPTHTLTASPTFTISPTRTPSATRTPTRTRTFTPSATFTASRTFTPSHTPTVTLTPSITPLPTDTPLPPTPEPGAMPPIDVGAYDLFNILLIGSDRRSNAVDYRTDTLVIVSVNRTTGSVSLLSLPRDLYVYIPKYGYDRINTASLWGDLYKLNGGGIATLIATVRYNLGIRIDRYAQVNFEGFKTIVDRLDGIEIVVDCPITDYRLREGANPNVLANYRPFTLQVGVHRMNGDLALWYVRSRNGTSDFDRNRRQQAMLRAIFQAVRERGQLNQLPALWSDLSAIVKTDLTLADLLSLVPIALNLENLNLRSYFISPQQVTSWQTPQGAAVLVPNREAIRAELIKFLTPPTANTLLREQPTVAIYNGSGNADWDRVAAERLAWEGFAPQAMGESAYTPVTRLYDHTGGAKPSSLRLLLRTLNLSAKDVIDQPDPNADTDFKVVLGTNYKPCTFNRYGVNLP</sequence>
<dbReference type="AlphaFoldDB" id="A0A2M8PFK1"/>
<name>A0A2M8PFK1_9CHLR</name>
<evidence type="ECO:0000313" key="5">
    <source>
        <dbReference type="Proteomes" id="UP000229681"/>
    </source>
</evidence>
<comment type="caution">
    <text evidence="4">The sequence shown here is derived from an EMBL/GenBank/DDBJ whole genome shotgun (WGS) entry which is preliminary data.</text>
</comment>
<dbReference type="EMBL" id="PGTM01000062">
    <property type="protein sequence ID" value="PJF36325.1"/>
    <property type="molecule type" value="Genomic_DNA"/>
</dbReference>
<dbReference type="InterPro" id="IPR004474">
    <property type="entry name" value="LytR_CpsA_psr"/>
</dbReference>
<dbReference type="Gene3D" id="3.40.630.190">
    <property type="entry name" value="LCP protein"/>
    <property type="match status" value="1"/>
</dbReference>
<dbReference type="Proteomes" id="UP000229681">
    <property type="component" value="Unassembled WGS sequence"/>
</dbReference>